<organism evidence="2 3">
    <name type="scientific">Parolsenella catena</name>
    <dbReference type="NCBI Taxonomy" id="2003188"/>
    <lineage>
        <taxon>Bacteria</taxon>
        <taxon>Bacillati</taxon>
        <taxon>Actinomycetota</taxon>
        <taxon>Coriobacteriia</taxon>
        <taxon>Coriobacteriales</taxon>
        <taxon>Atopobiaceae</taxon>
        <taxon>Parolsenella</taxon>
    </lineage>
</organism>
<dbReference type="PANTHER" id="PTHR37309:SF1">
    <property type="entry name" value="SLR0284 PROTEIN"/>
    <property type="match status" value="1"/>
</dbReference>
<accession>A0A3G9JWZ0</accession>
<evidence type="ECO:0000313" key="2">
    <source>
        <dbReference type="EMBL" id="BBH49997.1"/>
    </source>
</evidence>
<proteinExistence type="predicted"/>
<name>A0A3G9JWZ0_9ACTN</name>
<keyword evidence="1" id="KW-0472">Membrane</keyword>
<dbReference type="EMBL" id="AP019367">
    <property type="protein sequence ID" value="BBH49997.1"/>
    <property type="molecule type" value="Genomic_DNA"/>
</dbReference>
<dbReference type="KEGG" id="pcat:Pcatena_05840"/>
<feature type="transmembrane region" description="Helical" evidence="1">
    <location>
        <begin position="110"/>
        <end position="131"/>
    </location>
</feature>
<evidence type="ECO:0000313" key="3">
    <source>
        <dbReference type="Proteomes" id="UP000273154"/>
    </source>
</evidence>
<feature type="transmembrane region" description="Helical" evidence="1">
    <location>
        <begin position="44"/>
        <end position="62"/>
    </location>
</feature>
<dbReference type="PANTHER" id="PTHR37309">
    <property type="entry name" value="SLR0284 PROTEIN"/>
    <property type="match status" value="1"/>
</dbReference>
<keyword evidence="1" id="KW-1133">Transmembrane helix</keyword>
<dbReference type="Pfam" id="PF04020">
    <property type="entry name" value="Phage_holin_4_2"/>
    <property type="match status" value="1"/>
</dbReference>
<keyword evidence="1" id="KW-0812">Transmembrane</keyword>
<feature type="transmembrane region" description="Helical" evidence="1">
    <location>
        <begin position="21"/>
        <end position="38"/>
    </location>
</feature>
<feature type="transmembrane region" description="Helical" evidence="1">
    <location>
        <begin position="69"/>
        <end position="90"/>
    </location>
</feature>
<protein>
    <submittedName>
        <fullName evidence="2">Membrane protein</fullName>
    </submittedName>
</protein>
<gene>
    <name evidence="2" type="primary">yvlD</name>
    <name evidence="2" type="ORF">Pcatena_05840</name>
</gene>
<evidence type="ECO:0000256" key="1">
    <source>
        <dbReference type="SAM" id="Phobius"/>
    </source>
</evidence>
<dbReference type="Proteomes" id="UP000273154">
    <property type="component" value="Chromosome"/>
</dbReference>
<dbReference type="InterPro" id="IPR007165">
    <property type="entry name" value="Phage_holin_4_2"/>
</dbReference>
<reference evidence="3" key="1">
    <citation type="submission" date="2018-11" db="EMBL/GenBank/DDBJ databases">
        <title>Comparative genomics of Parolsenella catena and Libanicoccus massiliensis: Reclassification of Libanicoccus massiliensis as Parolsenella massiliensis comb. nov.</title>
        <authorList>
            <person name="Sakamoto M."/>
            <person name="Ikeyama N."/>
            <person name="Murakami T."/>
            <person name="Mori H."/>
            <person name="Yuki M."/>
            <person name="Ohkuma M."/>
        </authorList>
    </citation>
    <scope>NUCLEOTIDE SEQUENCE [LARGE SCALE GENOMIC DNA]</scope>
    <source>
        <strain evidence="3">JCM 31932</strain>
    </source>
</reference>
<keyword evidence="3" id="KW-1185">Reference proteome</keyword>
<sequence length="132" mass="13698">MGLVPRAAASKENRMAFIAKWLVGSIAVGVAVWLVPGIEVVGGTWAAPIFTALFLAIVNALVKPVLKVLGFPLTVISLGLFLLVINAFMLELAGYLSRNITHAGILVDGFGAALLGAVIVSVVSMMLGGVIR</sequence>
<dbReference type="AlphaFoldDB" id="A0A3G9JWZ0"/>